<reference evidence="2" key="1">
    <citation type="submission" date="2023-05" db="EMBL/GenBank/DDBJ databases">
        <title>Whole genome sequence of Commensalibacter sp.</title>
        <authorList>
            <person name="Charoenyingcharoen P."/>
            <person name="Yukphan P."/>
        </authorList>
    </citation>
    <scope>NUCLEOTIDE SEQUENCE</scope>
    <source>
        <strain evidence="2">TBRC 10068</strain>
    </source>
</reference>
<dbReference type="RefSeq" id="WP_281461449.1">
    <property type="nucleotide sequence ID" value="NZ_JASBAN010000001.1"/>
</dbReference>
<dbReference type="EMBL" id="JASBAN010000001">
    <property type="protein sequence ID" value="MDI2111757.1"/>
    <property type="molecule type" value="Genomic_DNA"/>
</dbReference>
<dbReference type="Gene3D" id="3.30.2310.20">
    <property type="entry name" value="RelE-like"/>
    <property type="match status" value="1"/>
</dbReference>
<dbReference type="Pfam" id="PF05016">
    <property type="entry name" value="ParE_toxin"/>
    <property type="match status" value="1"/>
</dbReference>
<keyword evidence="3" id="KW-1185">Reference proteome</keyword>
<accession>A0ABT6Q4T8</accession>
<name>A0ABT6Q4T8_9PROT</name>
<comment type="caution">
    <text evidence="2">The sequence shown here is derived from an EMBL/GenBank/DDBJ whole genome shotgun (WGS) entry which is preliminary data.</text>
</comment>
<organism evidence="2 3">
    <name type="scientific">Commensalibacter nepenthis</name>
    <dbReference type="NCBI Taxonomy" id="3043872"/>
    <lineage>
        <taxon>Bacteria</taxon>
        <taxon>Pseudomonadati</taxon>
        <taxon>Pseudomonadota</taxon>
        <taxon>Alphaproteobacteria</taxon>
        <taxon>Acetobacterales</taxon>
        <taxon>Acetobacteraceae</taxon>
    </lineage>
</organism>
<evidence type="ECO:0000256" key="1">
    <source>
        <dbReference type="ARBA" id="ARBA00022649"/>
    </source>
</evidence>
<proteinExistence type="predicted"/>
<dbReference type="SUPFAM" id="SSF143011">
    <property type="entry name" value="RelE-like"/>
    <property type="match status" value="1"/>
</dbReference>
<dbReference type="InterPro" id="IPR007712">
    <property type="entry name" value="RelE/ParE_toxin"/>
</dbReference>
<sequence>MYQVKLTDTAIQCLFDIEAFKTITLKSAKATAEFTDSLLKRSIDRIRRNPKQYKYNTILANYGLSVRERIDEDDYRILFEVNEKTKIIYILLILHTRQDLLKALYRHQTIYIDPV</sequence>
<dbReference type="Proteomes" id="UP001431775">
    <property type="component" value="Unassembled WGS sequence"/>
</dbReference>
<keyword evidence="1" id="KW-1277">Toxin-antitoxin system</keyword>
<gene>
    <name evidence="2" type="ORF">QJV33_00370</name>
</gene>
<dbReference type="InterPro" id="IPR035093">
    <property type="entry name" value="RelE/ParE_toxin_dom_sf"/>
</dbReference>
<evidence type="ECO:0000313" key="3">
    <source>
        <dbReference type="Proteomes" id="UP001431775"/>
    </source>
</evidence>
<protein>
    <submittedName>
        <fullName evidence="2">Type II toxin-antitoxin system RelE/ParE family toxin</fullName>
    </submittedName>
</protein>
<evidence type="ECO:0000313" key="2">
    <source>
        <dbReference type="EMBL" id="MDI2111757.1"/>
    </source>
</evidence>